<dbReference type="InterPro" id="IPR003810">
    <property type="entry name" value="Mntp/YtaF"/>
</dbReference>
<dbReference type="Proteomes" id="UP000593846">
    <property type="component" value="Chromosome"/>
</dbReference>
<dbReference type="AlphaFoldDB" id="A0A7S6U5B8"/>
<evidence type="ECO:0000256" key="5">
    <source>
        <dbReference type="SAM" id="Phobius"/>
    </source>
</evidence>
<dbReference type="KEGG" id="aee:IM676_16910"/>
<evidence type="ECO:0000256" key="4">
    <source>
        <dbReference type="ARBA" id="ARBA00023136"/>
    </source>
</evidence>
<feature type="transmembrane region" description="Helical" evidence="5">
    <location>
        <begin position="175"/>
        <end position="194"/>
    </location>
</feature>
<evidence type="ECO:0000313" key="7">
    <source>
        <dbReference type="Proteomes" id="UP000593846"/>
    </source>
</evidence>
<name>A0A7S6U5B8_9CYAN</name>
<dbReference type="Pfam" id="PF02659">
    <property type="entry name" value="Mntp"/>
    <property type="match status" value="2"/>
</dbReference>
<evidence type="ECO:0000256" key="3">
    <source>
        <dbReference type="ARBA" id="ARBA00022989"/>
    </source>
</evidence>
<dbReference type="PANTHER" id="PTHR35529">
    <property type="entry name" value="MANGANESE EFFLUX PUMP MNTP-RELATED"/>
    <property type="match status" value="1"/>
</dbReference>
<feature type="transmembrane region" description="Helical" evidence="5">
    <location>
        <begin position="6"/>
        <end position="25"/>
    </location>
</feature>
<feature type="transmembrane region" description="Helical" evidence="5">
    <location>
        <begin position="206"/>
        <end position="223"/>
    </location>
</feature>
<keyword evidence="7" id="KW-1185">Reference proteome</keyword>
<evidence type="ECO:0000313" key="6">
    <source>
        <dbReference type="EMBL" id="QOV22334.1"/>
    </source>
</evidence>
<accession>A0A7S6U5B8</accession>
<keyword evidence="3 5" id="KW-1133">Transmembrane helix</keyword>
<reference evidence="7" key="1">
    <citation type="submission" date="2020-10" db="EMBL/GenBank/DDBJ databases">
        <title>Genome-based taxonomic classification of the species Anabaenopsis elenkinii.</title>
        <authorList>
            <person name="Delbaje E."/>
            <person name="Andreote A.P.D."/>
            <person name="Pellegrinetti T.A."/>
            <person name="Cruz R.B."/>
            <person name="Branco L.H.Z."/>
            <person name="Fiore M.F."/>
        </authorList>
    </citation>
    <scope>NUCLEOTIDE SEQUENCE [LARGE SCALE GENOMIC DNA]</scope>
    <source>
        <strain evidence="7">CCIBt3563</strain>
    </source>
</reference>
<dbReference type="InterPro" id="IPR014205">
    <property type="entry name" value="Spore_YtaF"/>
</dbReference>
<keyword evidence="1" id="KW-1003">Cell membrane</keyword>
<gene>
    <name evidence="6" type="primary">ytaF</name>
    <name evidence="6" type="ORF">IM676_16910</name>
</gene>
<dbReference type="RefSeq" id="WP_200987966.1">
    <property type="nucleotide sequence ID" value="NZ_CP063311.1"/>
</dbReference>
<dbReference type="NCBIfam" id="TIGR02840">
    <property type="entry name" value="spore_YtaF"/>
    <property type="match status" value="1"/>
</dbReference>
<sequence>MSDLISLFILSIAVSLDSFAVGVTYGMRRITIGWNPLGVITLCTAITLLMAMGLGNAVSHLLPLDWAERLGGIILLGIGAIAVFNNFRSRRQGVALPSSSIGESQRKTAKSQPSRPSWLNWYPLRLILDIWESPMAADCDNSASISNLEAIALGFSVSLDSFLAGIGAALLGHSIWLTTVIISSMSGCLIYLGLQVGIVLSSNRLLNRLSYLPGILLIILGLSKV</sequence>
<organism evidence="6 7">
    <name type="scientific">Anabaenopsis elenkinii CCIBt3563</name>
    <dbReference type="NCBI Taxonomy" id="2779889"/>
    <lineage>
        <taxon>Bacteria</taxon>
        <taxon>Bacillati</taxon>
        <taxon>Cyanobacteriota</taxon>
        <taxon>Cyanophyceae</taxon>
        <taxon>Nostocales</taxon>
        <taxon>Nodulariaceae</taxon>
        <taxon>Anabaenopsis</taxon>
    </lineage>
</organism>
<evidence type="ECO:0000256" key="1">
    <source>
        <dbReference type="ARBA" id="ARBA00022475"/>
    </source>
</evidence>
<dbReference type="EMBL" id="CP063311">
    <property type="protein sequence ID" value="QOV22334.1"/>
    <property type="molecule type" value="Genomic_DNA"/>
</dbReference>
<proteinExistence type="predicted"/>
<feature type="transmembrane region" description="Helical" evidence="5">
    <location>
        <begin position="150"/>
        <end position="169"/>
    </location>
</feature>
<feature type="transmembrane region" description="Helical" evidence="5">
    <location>
        <begin position="37"/>
        <end position="58"/>
    </location>
</feature>
<protein>
    <submittedName>
        <fullName evidence="6">Sporulation membrane protein YtaF</fullName>
    </submittedName>
</protein>
<dbReference type="PANTHER" id="PTHR35529:SF2">
    <property type="entry name" value="SPORULATION PROTEIN YTAF-RELATED"/>
    <property type="match status" value="1"/>
</dbReference>
<evidence type="ECO:0000256" key="2">
    <source>
        <dbReference type="ARBA" id="ARBA00022692"/>
    </source>
</evidence>
<keyword evidence="4 5" id="KW-0472">Membrane</keyword>
<feature type="transmembrane region" description="Helical" evidence="5">
    <location>
        <begin position="70"/>
        <end position="87"/>
    </location>
</feature>
<keyword evidence="2 5" id="KW-0812">Transmembrane</keyword>